<accession>A0A1E2UGS1</accession>
<comment type="caution">
    <text evidence="2">The sequence shown here is derived from an EMBL/GenBank/DDBJ whole genome shotgun (WGS) entry which is preliminary data.</text>
</comment>
<keyword evidence="1" id="KW-0812">Transmembrane</keyword>
<feature type="transmembrane region" description="Helical" evidence="1">
    <location>
        <begin position="12"/>
        <end position="31"/>
    </location>
</feature>
<gene>
    <name evidence="2" type="ORF">A3196_20105</name>
</gene>
<evidence type="ECO:0000313" key="2">
    <source>
        <dbReference type="EMBL" id="ODB91867.1"/>
    </source>
</evidence>
<dbReference type="AlphaFoldDB" id="A0A1E2UGS1"/>
<keyword evidence="1" id="KW-0472">Membrane</keyword>
<evidence type="ECO:0000313" key="3">
    <source>
        <dbReference type="Proteomes" id="UP000094849"/>
    </source>
</evidence>
<organism evidence="2 3">
    <name type="scientific">Candidatus Thiodiazotropha endoloripes</name>
    <dbReference type="NCBI Taxonomy" id="1818881"/>
    <lineage>
        <taxon>Bacteria</taxon>
        <taxon>Pseudomonadati</taxon>
        <taxon>Pseudomonadota</taxon>
        <taxon>Gammaproteobacteria</taxon>
        <taxon>Chromatiales</taxon>
        <taxon>Sedimenticolaceae</taxon>
        <taxon>Candidatus Thiodiazotropha</taxon>
    </lineage>
</organism>
<dbReference type="RefSeq" id="WP_069025133.1">
    <property type="nucleotide sequence ID" value="NZ_LVJZ01000010.1"/>
</dbReference>
<dbReference type="Proteomes" id="UP000094849">
    <property type="component" value="Unassembled WGS sequence"/>
</dbReference>
<sequence>MSAMNVRIFKAILFITGLYIASYLLTFTVIYNEGYPLNERLELAFDIFLGPMGLVIYSVLDAEYTSSLFWIIVLTIIFWIVKRLFYKNKRVFLWVSSIVWLGLGAFSVLIFIS</sequence>
<feature type="transmembrane region" description="Helical" evidence="1">
    <location>
        <begin position="91"/>
        <end position="112"/>
    </location>
</feature>
<name>A0A1E2UGS1_9GAMM</name>
<proteinExistence type="predicted"/>
<dbReference type="EMBL" id="LVJZ01000010">
    <property type="protein sequence ID" value="ODB91867.1"/>
    <property type="molecule type" value="Genomic_DNA"/>
</dbReference>
<evidence type="ECO:0000256" key="1">
    <source>
        <dbReference type="SAM" id="Phobius"/>
    </source>
</evidence>
<keyword evidence="3" id="KW-1185">Reference proteome</keyword>
<feature type="transmembrane region" description="Helical" evidence="1">
    <location>
        <begin position="67"/>
        <end position="85"/>
    </location>
</feature>
<protein>
    <submittedName>
        <fullName evidence="2">Uncharacterized protein</fullName>
    </submittedName>
</protein>
<reference evidence="2 3" key="1">
    <citation type="submission" date="2016-03" db="EMBL/GenBank/DDBJ databases">
        <title>Chemosynthetic sulphur-oxidizing symbionts of marine invertebrate animals are capable of nitrogen fixation.</title>
        <authorList>
            <person name="Petersen J.M."/>
            <person name="Kemper A."/>
            <person name="Gruber-Vodicka H."/>
            <person name="Cardini U."/>
            <person name="Geest Mvander."/>
            <person name="Kleiner M."/>
            <person name="Bulgheresi S."/>
            <person name="Fussmann M."/>
            <person name="Herbold C."/>
            <person name="Seah B.K.B."/>
            <person name="Antony C.Paul."/>
            <person name="Liu D."/>
            <person name="Belitz A."/>
            <person name="Weber M."/>
        </authorList>
    </citation>
    <scope>NUCLEOTIDE SEQUENCE [LARGE SCALE GENOMIC DNA]</scope>
    <source>
        <strain evidence="2">G_D</strain>
    </source>
</reference>
<keyword evidence="1" id="KW-1133">Transmembrane helix</keyword>